<dbReference type="EMBL" id="OX596117">
    <property type="protein sequence ID" value="CAN0491340.1"/>
    <property type="molecule type" value="Genomic_DNA"/>
</dbReference>
<reference evidence="1" key="1">
    <citation type="submission" date="2023-05" db="EMBL/GenBank/DDBJ databases">
        <authorList>
            <consortium name="ELIXIR-Norway"/>
        </authorList>
    </citation>
    <scope>NUCLEOTIDE SEQUENCE</scope>
</reference>
<accession>A0AC59ZR39</accession>
<gene>
    <name evidence="1" type="ORF">MRATA1EN22A_LOCUS21658</name>
</gene>
<evidence type="ECO:0000313" key="2">
    <source>
        <dbReference type="Proteomes" id="UP001162501"/>
    </source>
</evidence>
<sequence>MSPHLLCCWAGQQAPLNGWDHLRRRHGEGRGNTGLAGMVARPGEGLFQKGRFPHALSLPPQGTDHAQGQLDQGHSRQRVAMHGAPSVWSSSNNRIRRVGKEGVQVPRAGWVLWDPFLPTRCLLVSECGNQGPREARLSPLLPHPSPWPLSSPRNENVRLQPPGKDQHEGMCCPGSSGQDGPAGERAGPQPRSIQPSLGGASGFNGSIS</sequence>
<organism evidence="1 2">
    <name type="scientific">Rangifer tarandus platyrhynchus</name>
    <name type="common">Svalbard reindeer</name>
    <dbReference type="NCBI Taxonomy" id="3082113"/>
    <lineage>
        <taxon>Eukaryota</taxon>
        <taxon>Metazoa</taxon>
        <taxon>Chordata</taxon>
        <taxon>Craniata</taxon>
        <taxon>Vertebrata</taxon>
        <taxon>Euteleostomi</taxon>
        <taxon>Mammalia</taxon>
        <taxon>Eutheria</taxon>
        <taxon>Laurasiatheria</taxon>
        <taxon>Artiodactyla</taxon>
        <taxon>Ruminantia</taxon>
        <taxon>Pecora</taxon>
        <taxon>Cervidae</taxon>
        <taxon>Odocoileinae</taxon>
        <taxon>Rangifer</taxon>
    </lineage>
</organism>
<reference evidence="1" key="2">
    <citation type="submission" date="2025-03" db="EMBL/GenBank/DDBJ databases">
        <authorList>
            <consortium name="ELIXIR-Norway"/>
            <consortium name="Elixir Norway"/>
        </authorList>
    </citation>
    <scope>NUCLEOTIDE SEQUENCE</scope>
</reference>
<dbReference type="Proteomes" id="UP001162501">
    <property type="component" value="Chromosome 33"/>
</dbReference>
<protein>
    <submittedName>
        <fullName evidence="1">Uncharacterized protein</fullName>
    </submittedName>
</protein>
<proteinExistence type="predicted"/>
<name>A0AC59ZR39_RANTA</name>
<evidence type="ECO:0000313" key="1">
    <source>
        <dbReference type="EMBL" id="CAN0491340.1"/>
    </source>
</evidence>